<organism evidence="7 8">
    <name type="scientific">Endozoicomonas numazuensis</name>
    <dbReference type="NCBI Taxonomy" id="1137799"/>
    <lineage>
        <taxon>Bacteria</taxon>
        <taxon>Pseudomonadati</taxon>
        <taxon>Pseudomonadota</taxon>
        <taxon>Gammaproteobacteria</taxon>
        <taxon>Oceanospirillales</taxon>
        <taxon>Endozoicomonadaceae</taxon>
        <taxon>Endozoicomonas</taxon>
    </lineage>
</organism>
<dbReference type="EMBL" id="JOKH01000003">
    <property type="protein sequence ID" value="KEQ17267.1"/>
    <property type="molecule type" value="Genomic_DNA"/>
</dbReference>
<keyword evidence="4" id="KW-0843">Virulence</keyword>
<evidence type="ECO:0000256" key="1">
    <source>
        <dbReference type="ARBA" id="ARBA00004613"/>
    </source>
</evidence>
<protein>
    <submittedName>
        <fullName evidence="7">Uncharacterized protein</fullName>
    </submittedName>
</protein>
<dbReference type="RefSeq" id="WP_034837351.1">
    <property type="nucleotide sequence ID" value="NZ_JOKH01000003.1"/>
</dbReference>
<keyword evidence="8" id="KW-1185">Reference proteome</keyword>
<keyword evidence="5" id="KW-0456">Lyase</keyword>
<dbReference type="AlphaFoldDB" id="A0A081NFP4"/>
<gene>
    <name evidence="7" type="ORF">GZ78_15700</name>
</gene>
<keyword evidence="3" id="KW-0964">Secreted</keyword>
<comment type="subcellular location">
    <subcellularLocation>
        <location evidence="1">Secreted</location>
    </subcellularLocation>
</comment>
<evidence type="ECO:0000256" key="3">
    <source>
        <dbReference type="ARBA" id="ARBA00022525"/>
    </source>
</evidence>
<comment type="similarity">
    <text evidence="2">Belongs to the phosphothreonine lyase family.</text>
</comment>
<dbReference type="GO" id="GO:0005576">
    <property type="term" value="C:extracellular region"/>
    <property type="evidence" value="ECO:0007669"/>
    <property type="project" value="UniProtKB-SubCell"/>
</dbReference>
<dbReference type="GO" id="GO:0016829">
    <property type="term" value="F:lyase activity"/>
    <property type="evidence" value="ECO:0007669"/>
    <property type="project" value="UniProtKB-KW"/>
</dbReference>
<dbReference type="Pfam" id="PF03536">
    <property type="entry name" value="VRP3"/>
    <property type="match status" value="1"/>
</dbReference>
<evidence type="ECO:0000256" key="5">
    <source>
        <dbReference type="ARBA" id="ARBA00023239"/>
    </source>
</evidence>
<sequence length="1090" mass="126495">MLPSLPKLYGTIRAWQKDCEKIEGKKLEAGLPDVGENGHLRMPEAPSGMLWSALSSAGRYVGLVVEGEARNLAPLKEHLTQMYRATKGLCEQAGISTRGIVAVTDDDLSTLTVQSLKEKMDGMVYSPGGQLVRMHEYLDEMVQTVREGNPESIKREIDDLPELLRESYKLFALHSTDTKLFNQFLQFSTSIQFWLEENRLELNAFNQLEGEVGNAFTVIKKHCNDYLQVIRQEMGIPSDPTPPPPIMNPIKTPENLEHACQLAWQHIVNPRHHGPQLNEEFQHITEALVNLTQNGDGPDTEDLTAKARELYRSLNRFMSTAGAGHPLRETIRPFSAVMNRLNSKLAERRVEQVIEEEEPLRSLHSLPSLNNTSLQMSLRGEQLPERQQYEVHIAPNGDKFIPLEDDKLTYNHLCNEPRFAEKDFEYLRDGSYRIYTRSAYGPAFKHDRIMEKGTQKWKMHLSIKREDMDKAFPIVKDWIMNPENRMYAAKVLDQENRESPDQMGKEFTLYLYEDDEYGNRDTLHWQEKLAELEECLTKAGIRPGPRPAPERHKFDRQIDGSQFLHYRNDFVRVEDDINHTWYREHRDELSGVRYFKNRWAHGDVIVLQQDFNQVPSNMRHNLLPQDSADFLAGVQLGRKPGLVVGEENMSWPQEIPPPKPKEVKKSVPHVPNKSAPLKPLSAGQKATFDTMLANVRKQHPQLTEERLLVMLRDPETGDYKGLDGWFPPTAAVIGYLTLEKEKPGFFPDEDFQAAYNELGVKFYYHDRMPEGAAYQDWINDAVHLVVRGRETRQAMSEWEPELQHLMPESGNFKSYIRSKVPGRRIPEDIPAELLNDYRNHVREELFLQFKAFGLDQVNELTLNNILIDCCENLLRHFEPNYSRENSQYNKFRYQQFNWLDPSKHSYRGKDAMGFFAYADPQADADYVPRSGSGTEYANKFRVSIHPHDYEKAWPLVAEVLHRNNCPFPAWKSTYPWSRSVGKEHERLNMGGQFTLYSLDHPDGNKLTRFQDRNIANTLREIEEVLRKNNIRPGQLPHTDVYFGDQHPYVSYRFDMDKDRKYYEPSHLIGHTRRREYMGEPRYQNVGRLLG</sequence>
<dbReference type="Gene3D" id="3.30.2430.10">
    <property type="entry name" value="phosphothreonine lyase"/>
    <property type="match status" value="2"/>
</dbReference>
<proteinExistence type="inferred from homology"/>
<dbReference type="InterPro" id="IPR003519">
    <property type="entry name" value="OspF/SpvC"/>
</dbReference>
<name>A0A081NFP4_9GAMM</name>
<evidence type="ECO:0000313" key="8">
    <source>
        <dbReference type="Proteomes" id="UP000028073"/>
    </source>
</evidence>
<evidence type="ECO:0000256" key="4">
    <source>
        <dbReference type="ARBA" id="ARBA00023026"/>
    </source>
</evidence>
<dbReference type="Proteomes" id="UP000028073">
    <property type="component" value="Unassembled WGS sequence"/>
</dbReference>
<dbReference type="InterPro" id="IPR038498">
    <property type="entry name" value="OspF/SpvC_sf"/>
</dbReference>
<comment type="caution">
    <text evidence="7">The sequence shown here is derived from an EMBL/GenBank/DDBJ whole genome shotgun (WGS) entry which is preliminary data.</text>
</comment>
<feature type="region of interest" description="Disordered" evidence="6">
    <location>
        <begin position="650"/>
        <end position="681"/>
    </location>
</feature>
<evidence type="ECO:0000313" key="7">
    <source>
        <dbReference type="EMBL" id="KEQ17267.1"/>
    </source>
</evidence>
<evidence type="ECO:0000256" key="6">
    <source>
        <dbReference type="SAM" id="MobiDB-lite"/>
    </source>
</evidence>
<evidence type="ECO:0000256" key="2">
    <source>
        <dbReference type="ARBA" id="ARBA00009168"/>
    </source>
</evidence>
<dbReference type="OrthoDB" id="5654206at2"/>
<accession>A0A081NFP4</accession>
<reference evidence="7 8" key="1">
    <citation type="submission" date="2014-06" db="EMBL/GenBank/DDBJ databases">
        <title>Whole Genome Sequences of Three Symbiotic Endozoicomonas Bacteria.</title>
        <authorList>
            <person name="Neave M.J."/>
            <person name="Apprill A."/>
            <person name="Voolstra C.R."/>
        </authorList>
    </citation>
    <scope>NUCLEOTIDE SEQUENCE [LARGE SCALE GENOMIC DNA]</scope>
    <source>
        <strain evidence="7 8">DSM 25634</strain>
    </source>
</reference>